<feature type="non-terminal residue" evidence="2">
    <location>
        <position position="1"/>
    </location>
</feature>
<organism evidence="2 3">
    <name type="scientific">Penicillium antarcticum</name>
    <dbReference type="NCBI Taxonomy" id="416450"/>
    <lineage>
        <taxon>Eukaryota</taxon>
        <taxon>Fungi</taxon>
        <taxon>Dikarya</taxon>
        <taxon>Ascomycota</taxon>
        <taxon>Pezizomycotina</taxon>
        <taxon>Eurotiomycetes</taxon>
        <taxon>Eurotiomycetidae</taxon>
        <taxon>Eurotiales</taxon>
        <taxon>Aspergillaceae</taxon>
        <taxon>Penicillium</taxon>
    </lineage>
</organism>
<evidence type="ECO:0008006" key="4">
    <source>
        <dbReference type="Google" id="ProtNLM"/>
    </source>
</evidence>
<keyword evidence="3" id="KW-1185">Reference proteome</keyword>
<dbReference type="EMBL" id="MDYN01000159">
    <property type="protein sequence ID" value="OQD75263.1"/>
    <property type="molecule type" value="Genomic_DNA"/>
</dbReference>
<feature type="non-terminal residue" evidence="2">
    <location>
        <position position="497"/>
    </location>
</feature>
<comment type="caution">
    <text evidence="2">The sequence shown here is derived from an EMBL/GenBank/DDBJ whole genome shotgun (WGS) entry which is preliminary data.</text>
</comment>
<dbReference type="STRING" id="416450.A0A1V6PEP9"/>
<evidence type="ECO:0000313" key="3">
    <source>
        <dbReference type="Proteomes" id="UP000191672"/>
    </source>
</evidence>
<sequence length="497" mass="56005">DYDSKSQKIHAHKPERHPLPARPPTEVCLDGLHSEAQTTRRESKGLDQTISAVIDPEPVNFENILQPQNIVGADDLPSTRFADDIRWEEEHQLLDLESGDWDSVVFASQNPHPLDLGIPTQNRELPNIQTIDPAILNDHASPVVEPTQTTTRITGIATNPAECPAKSIRSQDKFLSWLFEGALTYCASTPSNTAAASPSSQCDDDKSDDYGHTSLNTEAADASHTSSRKGLRWSAEEDRLLMKLRDEQNLAWSEKAFDPQSEQSWQYETNSTEQMQHIIEPAKEAYIKDLDPRYPGQGDLAPQEMPLKTIAAEIEEKALVSQPKYGRAADEDILKRPRSTSASQPTELYAQMTPPQSSNGTIIEPKIPVTRGALTAEFINLLRYNDTLATLALKLLDLYFCLWECYVVKSAEKMRLKNKQRQLQELNKWLASDSDILLQLYEEQKMVLWDRERAVQVLCSARPVIPLNLFRLDGNVLYTLWITKDLLASQSNGMKKE</sequence>
<feature type="region of interest" description="Disordered" evidence="1">
    <location>
        <begin position="1"/>
        <end position="24"/>
    </location>
</feature>
<proteinExistence type="predicted"/>
<feature type="compositionally biased region" description="Low complexity" evidence="1">
    <location>
        <begin position="190"/>
        <end position="200"/>
    </location>
</feature>
<accession>A0A1V6PEP9</accession>
<feature type="region of interest" description="Disordered" evidence="1">
    <location>
        <begin position="190"/>
        <end position="231"/>
    </location>
</feature>
<dbReference type="AlphaFoldDB" id="A0A1V6PEP9"/>
<dbReference type="Proteomes" id="UP000191672">
    <property type="component" value="Unassembled WGS sequence"/>
</dbReference>
<gene>
    <name evidence="2" type="ORF">PENANT_c159G11307</name>
</gene>
<evidence type="ECO:0000256" key="1">
    <source>
        <dbReference type="SAM" id="MobiDB-lite"/>
    </source>
</evidence>
<protein>
    <recommendedName>
        <fullName evidence="4">Myb-like domain-containing protein</fullName>
    </recommendedName>
</protein>
<evidence type="ECO:0000313" key="2">
    <source>
        <dbReference type="EMBL" id="OQD75263.1"/>
    </source>
</evidence>
<reference evidence="3" key="1">
    <citation type="journal article" date="2017" name="Nat. Microbiol.">
        <title>Global analysis of biosynthetic gene clusters reveals vast potential of secondary metabolite production in Penicillium species.</title>
        <authorList>
            <person name="Nielsen J.C."/>
            <person name="Grijseels S."/>
            <person name="Prigent S."/>
            <person name="Ji B."/>
            <person name="Dainat J."/>
            <person name="Nielsen K.F."/>
            <person name="Frisvad J.C."/>
            <person name="Workman M."/>
            <person name="Nielsen J."/>
        </authorList>
    </citation>
    <scope>NUCLEOTIDE SEQUENCE [LARGE SCALE GENOMIC DNA]</scope>
    <source>
        <strain evidence="3">IBT 31811</strain>
    </source>
</reference>
<name>A0A1V6PEP9_9EURO</name>